<dbReference type="Pfam" id="PF00158">
    <property type="entry name" value="Sigma54_activat"/>
    <property type="match status" value="1"/>
</dbReference>
<dbReference type="InterPro" id="IPR003593">
    <property type="entry name" value="AAA+_ATPase"/>
</dbReference>
<dbReference type="GO" id="GO:0005524">
    <property type="term" value="F:ATP binding"/>
    <property type="evidence" value="ECO:0007669"/>
    <property type="project" value="UniProtKB-KW"/>
</dbReference>
<evidence type="ECO:0000259" key="6">
    <source>
        <dbReference type="PROSITE" id="PS50045"/>
    </source>
</evidence>
<dbReference type="Pfam" id="PF01590">
    <property type="entry name" value="GAF"/>
    <property type="match status" value="1"/>
</dbReference>
<evidence type="ECO:0000256" key="2">
    <source>
        <dbReference type="ARBA" id="ARBA00022840"/>
    </source>
</evidence>
<feature type="domain" description="Sigma-54 factor interaction" evidence="6">
    <location>
        <begin position="307"/>
        <end position="530"/>
    </location>
</feature>
<dbReference type="KEGG" id="dee:HQN60_08685"/>
<evidence type="ECO:0000313" key="7">
    <source>
        <dbReference type="EMBL" id="QKJ68154.1"/>
    </source>
</evidence>
<dbReference type="SMART" id="SM00382">
    <property type="entry name" value="AAA"/>
    <property type="match status" value="1"/>
</dbReference>
<organism evidence="7 8">
    <name type="scientific">Deefgea piscis</name>
    <dbReference type="NCBI Taxonomy" id="2739061"/>
    <lineage>
        <taxon>Bacteria</taxon>
        <taxon>Pseudomonadati</taxon>
        <taxon>Pseudomonadota</taxon>
        <taxon>Betaproteobacteria</taxon>
        <taxon>Neisseriales</taxon>
        <taxon>Chitinibacteraceae</taxon>
        <taxon>Deefgea</taxon>
    </lineage>
</organism>
<evidence type="ECO:0000256" key="5">
    <source>
        <dbReference type="ARBA" id="ARBA00023163"/>
    </source>
</evidence>
<keyword evidence="2" id="KW-0067">ATP-binding</keyword>
<dbReference type="InterPro" id="IPR025662">
    <property type="entry name" value="Sigma_54_int_dom_ATP-bd_1"/>
</dbReference>
<dbReference type="Gene3D" id="3.30.450.40">
    <property type="match status" value="1"/>
</dbReference>
<dbReference type="InterPro" id="IPR002078">
    <property type="entry name" value="Sigma_54_int"/>
</dbReference>
<keyword evidence="5" id="KW-0804">Transcription</keyword>
<dbReference type="InterPro" id="IPR002197">
    <property type="entry name" value="HTH_Fis"/>
</dbReference>
<evidence type="ECO:0000313" key="8">
    <source>
        <dbReference type="Proteomes" id="UP000504844"/>
    </source>
</evidence>
<dbReference type="Gene3D" id="3.40.50.300">
    <property type="entry name" value="P-loop containing nucleotide triphosphate hydrolases"/>
    <property type="match status" value="1"/>
</dbReference>
<dbReference type="Gene3D" id="1.10.10.60">
    <property type="entry name" value="Homeodomain-like"/>
    <property type="match status" value="1"/>
</dbReference>
<dbReference type="InterPro" id="IPR029016">
    <property type="entry name" value="GAF-like_dom_sf"/>
</dbReference>
<dbReference type="PANTHER" id="PTHR32071:SF77">
    <property type="entry name" value="TRANSCRIPTIONAL REGULATORY PROTEIN"/>
    <property type="match status" value="1"/>
</dbReference>
<dbReference type="InterPro" id="IPR009057">
    <property type="entry name" value="Homeodomain-like_sf"/>
</dbReference>
<keyword evidence="1" id="KW-0547">Nucleotide-binding</keyword>
<evidence type="ECO:0000256" key="4">
    <source>
        <dbReference type="ARBA" id="ARBA00023125"/>
    </source>
</evidence>
<keyword evidence="4" id="KW-0238">DNA-binding</keyword>
<keyword evidence="8" id="KW-1185">Reference proteome</keyword>
<dbReference type="Gene3D" id="1.10.8.60">
    <property type="match status" value="1"/>
</dbReference>
<dbReference type="InterPro" id="IPR003018">
    <property type="entry name" value="GAF"/>
</dbReference>
<name>A0A6M8SVG3_9NEIS</name>
<dbReference type="SUPFAM" id="SSF52540">
    <property type="entry name" value="P-loop containing nucleoside triphosphate hydrolases"/>
    <property type="match status" value="1"/>
</dbReference>
<proteinExistence type="predicted"/>
<dbReference type="GO" id="GO:0043565">
    <property type="term" value="F:sequence-specific DNA binding"/>
    <property type="evidence" value="ECO:0007669"/>
    <property type="project" value="InterPro"/>
</dbReference>
<dbReference type="PROSITE" id="PS50045">
    <property type="entry name" value="SIGMA54_INTERACT_4"/>
    <property type="match status" value="1"/>
</dbReference>
<dbReference type="CDD" id="cd00009">
    <property type="entry name" value="AAA"/>
    <property type="match status" value="1"/>
</dbReference>
<sequence length="598" mass="65439">MLCKELVVDQFELSQSPHLLAAHQRSQQYGLDAVTQADYVILSAKQLQAQQEEQRGFYLQALPVLSTLYQQIAKSHSTIVLTDANGLVLHALGEDQFLAKNHKVALKPGAIWSEQYQGTNAIGTALAEQRAITVHAEQHFLRANQVLTCASVPIFSPDSSLLGVIDVTGDYRSYHASTLSLIKMSAQELENKILYHTFRNALYISFHSRAEFMGTAMEGILVFDVDGHCLAANQSALFQLGAAAPMPFVHCFDARQQSINDILSACRVNPAQLTLTLHNGMRIAAIARFANTPQATLSKRFSHLNYLNTGDSQVARIIERVSKVLGHGIPILITGETGSGKELLAQAIHKDSPQASKNFVAVNCASIPESLIESELFGYAEGAFTGAKRSGNHGKIIQAHGGTLFLDEIGDMPLALQARLLRVLQEREITPLGSDRSIAIDMALICATHRDLAAQVAQGLFREDLYYRIQGLTVKLPPVRERGDLAIVIRKMLHSLGQKELSSAALALCLNYDWPGNFRQLYTVLRTAAVLAGDEKQLDIAHFPDDFIDAIAANHQQAKHLHTLSTQAIQAAISEHHGNISAAARALGISRNTVYRNK</sequence>
<dbReference type="InterPro" id="IPR027417">
    <property type="entry name" value="P-loop_NTPase"/>
</dbReference>
<dbReference type="PROSITE" id="PS00676">
    <property type="entry name" value="SIGMA54_INTERACT_2"/>
    <property type="match status" value="1"/>
</dbReference>
<evidence type="ECO:0000256" key="3">
    <source>
        <dbReference type="ARBA" id="ARBA00023015"/>
    </source>
</evidence>
<dbReference type="Proteomes" id="UP000504844">
    <property type="component" value="Chromosome"/>
</dbReference>
<dbReference type="InterPro" id="IPR058031">
    <property type="entry name" value="AAA_lid_NorR"/>
</dbReference>
<dbReference type="PANTHER" id="PTHR32071">
    <property type="entry name" value="TRANSCRIPTIONAL REGULATORY PROTEIN"/>
    <property type="match status" value="1"/>
</dbReference>
<dbReference type="PROSITE" id="PS00675">
    <property type="entry name" value="SIGMA54_INTERACT_1"/>
    <property type="match status" value="1"/>
</dbReference>
<evidence type="ECO:0000256" key="1">
    <source>
        <dbReference type="ARBA" id="ARBA00022741"/>
    </source>
</evidence>
<dbReference type="SUPFAM" id="SSF46689">
    <property type="entry name" value="Homeodomain-like"/>
    <property type="match status" value="1"/>
</dbReference>
<keyword evidence="3" id="KW-0805">Transcription regulation</keyword>
<gene>
    <name evidence="7" type="ORF">HQN60_08685</name>
</gene>
<reference evidence="7 8" key="1">
    <citation type="submission" date="2020-05" db="EMBL/GenBank/DDBJ databases">
        <title>Complete genome sequence of Deefgea sp. D17.</title>
        <authorList>
            <person name="Bae J.-W."/>
            <person name="Han J.E."/>
        </authorList>
    </citation>
    <scope>NUCLEOTIDE SEQUENCE [LARGE SCALE GENOMIC DNA]</scope>
    <source>
        <strain evidence="7 8">D17</strain>
    </source>
</reference>
<accession>A0A6M8SVG3</accession>
<protein>
    <submittedName>
        <fullName evidence="7">Sigma-54-dependent Fis family transcriptional regulator</fullName>
    </submittedName>
</protein>
<dbReference type="Pfam" id="PF02954">
    <property type="entry name" value="HTH_8"/>
    <property type="match status" value="1"/>
</dbReference>
<dbReference type="Pfam" id="PF25601">
    <property type="entry name" value="AAA_lid_14"/>
    <property type="match status" value="1"/>
</dbReference>
<dbReference type="FunFam" id="3.40.50.300:FF:000006">
    <property type="entry name" value="DNA-binding transcriptional regulator NtrC"/>
    <property type="match status" value="1"/>
</dbReference>
<dbReference type="AlphaFoldDB" id="A0A6M8SVG3"/>
<dbReference type="InterPro" id="IPR025943">
    <property type="entry name" value="Sigma_54_int_dom_ATP-bd_2"/>
</dbReference>
<dbReference type="PRINTS" id="PR01590">
    <property type="entry name" value="HTHFIS"/>
</dbReference>
<dbReference type="GO" id="GO:0006355">
    <property type="term" value="P:regulation of DNA-templated transcription"/>
    <property type="evidence" value="ECO:0007669"/>
    <property type="project" value="InterPro"/>
</dbReference>
<dbReference type="EMBL" id="CP054143">
    <property type="protein sequence ID" value="QKJ68154.1"/>
    <property type="molecule type" value="Genomic_DNA"/>
</dbReference>